<reference evidence="2" key="1">
    <citation type="journal article" date="2020" name="mSystems">
        <title>Genome- and Community-Level Interaction Insights into Carbon Utilization and Element Cycling Functions of Hydrothermarchaeota in Hydrothermal Sediment.</title>
        <authorList>
            <person name="Zhou Z."/>
            <person name="Liu Y."/>
            <person name="Xu W."/>
            <person name="Pan J."/>
            <person name="Luo Z.H."/>
            <person name="Li M."/>
        </authorList>
    </citation>
    <scope>NUCLEOTIDE SEQUENCE [LARGE SCALE GENOMIC DNA]</scope>
    <source>
        <strain evidence="1">SpSt-629</strain>
        <strain evidence="2">SpSt-688</strain>
    </source>
</reference>
<dbReference type="EMBL" id="DTAU01000105">
    <property type="protein sequence ID" value="HFQ79140.1"/>
    <property type="molecule type" value="Genomic_DNA"/>
</dbReference>
<dbReference type="EMBL" id="DTDH01000172">
    <property type="protein sequence ID" value="HGT99018.1"/>
    <property type="molecule type" value="Genomic_DNA"/>
</dbReference>
<evidence type="ECO:0000313" key="2">
    <source>
        <dbReference type="EMBL" id="HGT99018.1"/>
    </source>
</evidence>
<comment type="caution">
    <text evidence="2">The sequence shown here is derived from an EMBL/GenBank/DDBJ whole genome shotgun (WGS) entry which is preliminary data.</text>
</comment>
<proteinExistence type="predicted"/>
<organism evidence="2">
    <name type="scientific">Ignisphaera aggregans</name>
    <dbReference type="NCBI Taxonomy" id="334771"/>
    <lineage>
        <taxon>Archaea</taxon>
        <taxon>Thermoproteota</taxon>
        <taxon>Thermoprotei</taxon>
        <taxon>Desulfurococcales</taxon>
        <taxon>Desulfurococcaceae</taxon>
        <taxon>Ignisphaera</taxon>
    </lineage>
</organism>
<name>A0A7J3MZM9_9CREN</name>
<protein>
    <submittedName>
        <fullName evidence="2">Uncharacterized protein</fullName>
    </submittedName>
</protein>
<dbReference type="AlphaFoldDB" id="A0A7J3MZM9"/>
<evidence type="ECO:0000313" key="1">
    <source>
        <dbReference type="EMBL" id="HFQ79140.1"/>
    </source>
</evidence>
<accession>A0A7J3MZM9</accession>
<sequence length="115" mass="12607">MLIEVLAIIGLDPVSTGALDNLQHAAEVLKKEYGIKIVIVPYNTWSDTISSSIKSLPIIIIGGTKAFAGYAPSVKEIIEYVLDYVKQNKRRKRYEALVPAGIIEKDHLLLSAAIT</sequence>
<gene>
    <name evidence="1" type="ORF">ENT99_05495</name>
    <name evidence="2" type="ORF">ENU64_06280</name>
</gene>